<evidence type="ECO:0000313" key="2">
    <source>
        <dbReference type="EMBL" id="GEO28576.1"/>
    </source>
</evidence>
<comment type="caution">
    <text evidence="2">The sequence shown here is derived from an EMBL/GenBank/DDBJ whole genome shotgun (WGS) entry which is preliminary data.</text>
</comment>
<feature type="region of interest" description="Disordered" evidence="1">
    <location>
        <begin position="1"/>
        <end position="23"/>
    </location>
</feature>
<organism evidence="2 3">
    <name type="scientific">Terrabacter aerolatus</name>
    <dbReference type="NCBI Taxonomy" id="422442"/>
    <lineage>
        <taxon>Bacteria</taxon>
        <taxon>Bacillati</taxon>
        <taxon>Actinomycetota</taxon>
        <taxon>Actinomycetes</taxon>
        <taxon>Micrococcales</taxon>
        <taxon>Intrasporangiaceae</taxon>
        <taxon>Terrabacter</taxon>
    </lineage>
</organism>
<dbReference type="Proteomes" id="UP000321534">
    <property type="component" value="Unassembled WGS sequence"/>
</dbReference>
<gene>
    <name evidence="2" type="ORF">TAE01_03860</name>
</gene>
<dbReference type="RefSeq" id="WP_147062771.1">
    <property type="nucleotide sequence ID" value="NZ_BAAARO010000025.1"/>
</dbReference>
<evidence type="ECO:0000313" key="3">
    <source>
        <dbReference type="Proteomes" id="UP000321534"/>
    </source>
</evidence>
<name>A0A512CWJ8_9MICO</name>
<proteinExistence type="predicted"/>
<reference evidence="2 3" key="1">
    <citation type="submission" date="2019-07" db="EMBL/GenBank/DDBJ databases">
        <title>Whole genome shotgun sequence of Terrabacter aerolatus NBRC 106305.</title>
        <authorList>
            <person name="Hosoyama A."/>
            <person name="Uohara A."/>
            <person name="Ohji S."/>
            <person name="Ichikawa N."/>
        </authorList>
    </citation>
    <scope>NUCLEOTIDE SEQUENCE [LARGE SCALE GENOMIC DNA]</scope>
    <source>
        <strain evidence="2 3">NBRC 106305</strain>
    </source>
</reference>
<dbReference type="EMBL" id="BJYX01000001">
    <property type="protein sequence ID" value="GEO28576.1"/>
    <property type="molecule type" value="Genomic_DNA"/>
</dbReference>
<keyword evidence="3" id="KW-1185">Reference proteome</keyword>
<accession>A0A512CWJ8</accession>
<evidence type="ECO:0000256" key="1">
    <source>
        <dbReference type="SAM" id="MobiDB-lite"/>
    </source>
</evidence>
<protein>
    <submittedName>
        <fullName evidence="2">Uncharacterized protein</fullName>
    </submittedName>
</protein>
<dbReference type="AlphaFoldDB" id="A0A512CWJ8"/>
<sequence>MAVNGTPRETGEAAETPTPDELRRAERLLREGAETMRSEAAPGWFDVAQRVTGAVRSAARRSIEIDAAWPEPTHGSATGDRLRVSDLVVVDALRRALVSVPQCQPSAVDLVVEEEPSGAVRCRGARVGLVAAFDVDLHAAADRARRLTLDTLSDVLGPPPDGVSREAVVDVEIVDVTPHDPRR</sequence>